<dbReference type="EMBL" id="MU167245">
    <property type="protein sequence ID" value="KAG0147666.1"/>
    <property type="molecule type" value="Genomic_DNA"/>
</dbReference>
<dbReference type="GO" id="GO:0005524">
    <property type="term" value="F:ATP binding"/>
    <property type="evidence" value="ECO:0007669"/>
    <property type="project" value="UniProtKB-KW"/>
</dbReference>
<keyword evidence="8" id="KW-1185">Reference proteome</keyword>
<sequence length="668" mass="75024">MSNDQADICDPTTLAISLIPLLPPSLTSSHTSEDDVHSTSSLTLPILAASLSTLPGSVINAIHVLGQEVKLMREERVLTGSSFSRDGRLAGVGRSGPSIGNAEESVTREEREKWLETQKINHLKKSISSLTSLHSSLQSRHLNTVDTLSNLQQLHDREKQQLTDERDGVRAVNKVLKRKICNLEKQLDASKDVMEGVLEKVEKVNGGDWSIVDHGRIRVHSPLLANCSPRHGSDHEASGSSWPFAQQHISSTPTNLDLSTTGHSHHHRDPQQEHMQHSTSSGPNNQRSLTLIVELTEEMECLREEAKTELRSKDDEISVLKRLVGFRDDEIKTLMARLEHFMGLNGFYVPIGQTLAEDSANTTDRQATPKARSSKGKGRLNTISDYLDKTPKLGGHHRQLEEEIRRLESELRNLTPDTNSQSGSSVSRASTSRHPRAGLNDGDPTFDEFASLTSLDSCENQALSRALADLSNQVLDLKHALKEVSNERDTLRRLRRKRGDNGRAPTHSTEQGTDDFKSLKKDLEDLRLERNRLNELLMRVESRNFELQNQLVEQEAEFEKVAERVQVKLEEQRAKLYEAKHEIEELQNRLEQAQTSERRGRQELDDEKKRVQVLMGLIGSQKPGRRRDPSPAQSSQTSSSRRNRVERPVPSRPVSRVEGLEQSAAERS</sequence>
<dbReference type="Proteomes" id="UP000886653">
    <property type="component" value="Unassembled WGS sequence"/>
</dbReference>
<evidence type="ECO:0000313" key="7">
    <source>
        <dbReference type="EMBL" id="KAG0147666.1"/>
    </source>
</evidence>
<evidence type="ECO:0000256" key="2">
    <source>
        <dbReference type="ARBA" id="ARBA00022741"/>
    </source>
</evidence>
<feature type="region of interest" description="Disordered" evidence="6">
    <location>
        <begin position="588"/>
        <end position="668"/>
    </location>
</feature>
<protein>
    <submittedName>
        <fullName evidence="7">Uncharacterized protein</fullName>
    </submittedName>
</protein>
<evidence type="ECO:0000256" key="6">
    <source>
        <dbReference type="SAM" id="MobiDB-lite"/>
    </source>
</evidence>
<dbReference type="PANTHER" id="PTHR37739:SF8">
    <property type="entry name" value="KINESIN-LIKE PROTEIN KIN-12D"/>
    <property type="match status" value="1"/>
</dbReference>
<feature type="region of interest" description="Disordered" evidence="6">
    <location>
        <begin position="252"/>
        <end position="286"/>
    </location>
</feature>
<feature type="compositionally biased region" description="Low complexity" evidence="6">
    <location>
        <begin position="630"/>
        <end position="640"/>
    </location>
</feature>
<keyword evidence="2" id="KW-0547">Nucleotide-binding</keyword>
<proteinExistence type="predicted"/>
<evidence type="ECO:0000256" key="4">
    <source>
        <dbReference type="ARBA" id="ARBA00023054"/>
    </source>
</evidence>
<feature type="compositionally biased region" description="Basic and acidic residues" evidence="6">
    <location>
        <begin position="596"/>
        <end position="610"/>
    </location>
</feature>
<comment type="caution">
    <text evidence="7">The sequence shown here is derived from an EMBL/GenBank/DDBJ whole genome shotgun (WGS) entry which is preliminary data.</text>
</comment>
<feature type="region of interest" description="Disordered" evidence="6">
    <location>
        <begin position="413"/>
        <end position="445"/>
    </location>
</feature>
<dbReference type="AlphaFoldDB" id="A0A9P6TCS5"/>
<keyword evidence="3" id="KW-0067">ATP-binding</keyword>
<feature type="region of interest" description="Disordered" evidence="6">
    <location>
        <begin position="228"/>
        <end position="247"/>
    </location>
</feature>
<name>A0A9P6TCS5_9BASI</name>
<feature type="compositionally biased region" description="Polar residues" evidence="6">
    <location>
        <begin position="252"/>
        <end position="262"/>
    </location>
</feature>
<reference evidence="7" key="1">
    <citation type="submission" date="2013-11" db="EMBL/GenBank/DDBJ databases">
        <title>Genome sequence of the fusiform rust pathogen reveals effectors for host alternation and coevolution with pine.</title>
        <authorList>
            <consortium name="DOE Joint Genome Institute"/>
            <person name="Smith K."/>
            <person name="Pendleton A."/>
            <person name="Kubisiak T."/>
            <person name="Anderson C."/>
            <person name="Salamov A."/>
            <person name="Aerts A."/>
            <person name="Riley R."/>
            <person name="Clum A."/>
            <person name="Lindquist E."/>
            <person name="Ence D."/>
            <person name="Campbell M."/>
            <person name="Kronenberg Z."/>
            <person name="Feau N."/>
            <person name="Dhillon B."/>
            <person name="Hamelin R."/>
            <person name="Burleigh J."/>
            <person name="Smith J."/>
            <person name="Yandell M."/>
            <person name="Nelson C."/>
            <person name="Grigoriev I."/>
            <person name="Davis J."/>
        </authorList>
    </citation>
    <scope>NUCLEOTIDE SEQUENCE</scope>
    <source>
        <strain evidence="7">G11</strain>
    </source>
</reference>
<evidence type="ECO:0000256" key="3">
    <source>
        <dbReference type="ARBA" id="ARBA00022840"/>
    </source>
</evidence>
<feature type="compositionally biased region" description="Polar residues" evidence="6">
    <location>
        <begin position="238"/>
        <end position="247"/>
    </location>
</feature>
<keyword evidence="4" id="KW-0175">Coiled coil</keyword>
<feature type="compositionally biased region" description="Polar residues" evidence="6">
    <location>
        <begin position="277"/>
        <end position="286"/>
    </location>
</feature>
<dbReference type="InterPro" id="IPR044986">
    <property type="entry name" value="KIF15/KIN-12"/>
</dbReference>
<organism evidence="7 8">
    <name type="scientific">Cronartium quercuum f. sp. fusiforme G11</name>
    <dbReference type="NCBI Taxonomy" id="708437"/>
    <lineage>
        <taxon>Eukaryota</taxon>
        <taxon>Fungi</taxon>
        <taxon>Dikarya</taxon>
        <taxon>Basidiomycota</taxon>
        <taxon>Pucciniomycotina</taxon>
        <taxon>Pucciniomycetes</taxon>
        <taxon>Pucciniales</taxon>
        <taxon>Coleosporiaceae</taxon>
        <taxon>Cronartium</taxon>
    </lineage>
</organism>
<feature type="region of interest" description="Disordered" evidence="6">
    <location>
        <begin position="359"/>
        <end position="397"/>
    </location>
</feature>
<feature type="compositionally biased region" description="Low complexity" evidence="6">
    <location>
        <begin position="420"/>
        <end position="430"/>
    </location>
</feature>
<feature type="region of interest" description="Disordered" evidence="6">
    <location>
        <begin position="486"/>
        <end position="514"/>
    </location>
</feature>
<evidence type="ECO:0000313" key="8">
    <source>
        <dbReference type="Proteomes" id="UP000886653"/>
    </source>
</evidence>
<accession>A0A9P6TCS5</accession>
<evidence type="ECO:0000256" key="5">
    <source>
        <dbReference type="ARBA" id="ARBA00023175"/>
    </source>
</evidence>
<dbReference type="GO" id="GO:0005874">
    <property type="term" value="C:microtubule"/>
    <property type="evidence" value="ECO:0007669"/>
    <property type="project" value="UniProtKB-KW"/>
</dbReference>
<dbReference type="PANTHER" id="PTHR37739">
    <property type="entry name" value="KINESIN-LIKE PROTEIN KIN-12D"/>
    <property type="match status" value="1"/>
</dbReference>
<evidence type="ECO:0000256" key="1">
    <source>
        <dbReference type="ARBA" id="ARBA00022701"/>
    </source>
</evidence>
<gene>
    <name evidence="7" type="ORF">CROQUDRAFT_91185</name>
</gene>
<keyword evidence="1" id="KW-0493">Microtubule</keyword>
<dbReference type="OrthoDB" id="2504541at2759"/>
<keyword evidence="5" id="KW-0505">Motor protein</keyword>